<reference evidence="3 4" key="1">
    <citation type="submission" date="2022-03" db="EMBL/GenBank/DDBJ databases">
        <authorList>
            <person name="Nunn A."/>
            <person name="Chopra R."/>
            <person name="Nunn A."/>
            <person name="Contreras Garrido A."/>
        </authorList>
    </citation>
    <scope>NUCLEOTIDE SEQUENCE [LARGE SCALE GENOMIC DNA]</scope>
</reference>
<gene>
    <name evidence="3" type="ORF">TAV2_LOCUS23865</name>
</gene>
<sequence length="123" mass="14135">DTSSVIGISLWFSEDSNSKEDIICTSERAFERFSNLRFLLIHGKEFKEAINSRSLNYISRKLRFLSWKGFGMPCLPSSFHPEFLVKLEMPYSKLGKLWDGVRVTAQTSQGDGFEFFGKLERAP</sequence>
<name>A0AAU9T1R3_THLAR</name>
<dbReference type="EMBL" id="OU466863">
    <property type="protein sequence ID" value="CAH2076288.1"/>
    <property type="molecule type" value="Genomic_DNA"/>
</dbReference>
<feature type="non-terminal residue" evidence="3">
    <location>
        <position position="123"/>
    </location>
</feature>
<dbReference type="GO" id="GO:0006952">
    <property type="term" value="P:defense response"/>
    <property type="evidence" value="ECO:0007669"/>
    <property type="project" value="InterPro"/>
</dbReference>
<accession>A0AAU9T1R3</accession>
<evidence type="ECO:0000256" key="1">
    <source>
        <dbReference type="ARBA" id="ARBA00022614"/>
    </source>
</evidence>
<keyword evidence="2" id="KW-0677">Repeat</keyword>
<keyword evidence="4" id="KW-1185">Reference proteome</keyword>
<evidence type="ECO:0000313" key="3">
    <source>
        <dbReference type="EMBL" id="CAH2076288.1"/>
    </source>
</evidence>
<dbReference type="PANTHER" id="PTHR11017">
    <property type="entry name" value="LEUCINE-RICH REPEAT-CONTAINING PROTEIN"/>
    <property type="match status" value="1"/>
</dbReference>
<organism evidence="3 4">
    <name type="scientific">Thlaspi arvense</name>
    <name type="common">Field penny-cress</name>
    <dbReference type="NCBI Taxonomy" id="13288"/>
    <lineage>
        <taxon>Eukaryota</taxon>
        <taxon>Viridiplantae</taxon>
        <taxon>Streptophyta</taxon>
        <taxon>Embryophyta</taxon>
        <taxon>Tracheophyta</taxon>
        <taxon>Spermatophyta</taxon>
        <taxon>Magnoliopsida</taxon>
        <taxon>eudicotyledons</taxon>
        <taxon>Gunneridae</taxon>
        <taxon>Pentapetalae</taxon>
        <taxon>rosids</taxon>
        <taxon>malvids</taxon>
        <taxon>Brassicales</taxon>
        <taxon>Brassicaceae</taxon>
        <taxon>Thlaspideae</taxon>
        <taxon>Thlaspi</taxon>
    </lineage>
</organism>
<dbReference type="Proteomes" id="UP000836841">
    <property type="component" value="Chromosome 7"/>
</dbReference>
<keyword evidence="1" id="KW-0433">Leucine-rich repeat</keyword>
<dbReference type="PANTHER" id="PTHR11017:SF297">
    <property type="entry name" value="ADP-RIBOSYL CYCLASE_CYCLIC ADP-RIBOSE HYDROLASE"/>
    <property type="match status" value="1"/>
</dbReference>
<dbReference type="AlphaFoldDB" id="A0AAU9T1R3"/>
<dbReference type="Pfam" id="PF07725">
    <property type="entry name" value="LRR_3"/>
    <property type="match status" value="1"/>
</dbReference>
<evidence type="ECO:0000313" key="4">
    <source>
        <dbReference type="Proteomes" id="UP000836841"/>
    </source>
</evidence>
<dbReference type="InterPro" id="IPR011713">
    <property type="entry name" value="Leu-rich_rpt_3"/>
</dbReference>
<evidence type="ECO:0000256" key="2">
    <source>
        <dbReference type="ARBA" id="ARBA00022737"/>
    </source>
</evidence>
<proteinExistence type="predicted"/>
<dbReference type="InterPro" id="IPR044974">
    <property type="entry name" value="Disease_R_plants"/>
</dbReference>
<protein>
    <submittedName>
        <fullName evidence="3">Uncharacterized protein</fullName>
    </submittedName>
</protein>